<accession>A0A8B3RYR2</accession>
<comment type="caution">
    <text evidence="2">The sequence shown here is derived from an EMBL/GenBank/DDBJ whole genome shotgun (WGS) entry which is preliminary data.</text>
</comment>
<protein>
    <submittedName>
        <fullName evidence="2">Uncharacterized protein</fullName>
    </submittedName>
</protein>
<feature type="transmembrane region" description="Helical" evidence="1">
    <location>
        <begin position="49"/>
        <end position="67"/>
    </location>
</feature>
<evidence type="ECO:0000256" key="1">
    <source>
        <dbReference type="SAM" id="Phobius"/>
    </source>
</evidence>
<keyword evidence="1" id="KW-0812">Transmembrane</keyword>
<feature type="transmembrane region" description="Helical" evidence="1">
    <location>
        <begin position="144"/>
        <end position="166"/>
    </location>
</feature>
<sequence length="267" mass="30141">MQARSISEQKSIVAVLEYLKNNGLNKTSDNPKKMGVIQYLNLVFSSPQLMQIILILVSFQIAYLFNLDYKKHNFIWYCVSPNSYVRTYYTKLFAIVLSLFANLLSAFLLVLAFVFLKNGLGVFNYPIATSSKNTEVNLIATGDFVVKTIFFFILFLAFLALLSLVFSILTSNLILNLSVLIIPLVIGQYDVLNTLLNENLKPYILLSYLDMPHILLGGDIMRPLRNPLLTYQNGILITLLTILVLVITSLTVLLCPSQKLIAKKTRT</sequence>
<name>A0A8B3RYR2_ENTFL</name>
<keyword evidence="1" id="KW-0472">Membrane</keyword>
<organism evidence="2 3">
    <name type="scientific">Enterococcus faecalis</name>
    <name type="common">Streptococcus faecalis</name>
    <dbReference type="NCBI Taxonomy" id="1351"/>
    <lineage>
        <taxon>Bacteria</taxon>
        <taxon>Bacillati</taxon>
        <taxon>Bacillota</taxon>
        <taxon>Bacilli</taxon>
        <taxon>Lactobacillales</taxon>
        <taxon>Enterococcaceae</taxon>
        <taxon>Enterococcus</taxon>
    </lineage>
</organism>
<keyword evidence="1" id="KW-1133">Transmembrane helix</keyword>
<dbReference type="Proteomes" id="UP000292223">
    <property type="component" value="Unassembled WGS sequence"/>
</dbReference>
<reference evidence="2 3" key="1">
    <citation type="submission" date="2019-02" db="EMBL/GenBank/DDBJ databases">
        <title>From farm to fork: dissemination of Tn554::fexA-optrA in linezolid-resistant Enterococcus faecalis clones from chicken feces and meat in Tunisia.</title>
        <authorList>
            <person name="Tedim A.P."/>
            <person name="Elghaieb H."/>
            <person name="Abbassi M.S."/>
            <person name="Novais C."/>
            <person name="Hassen A."/>
            <person name="Peixe L."/>
            <person name="Freitas A.R."/>
        </authorList>
    </citation>
    <scope>NUCLEOTIDE SEQUENCE [LARGE SCALE GENOMIC DNA]</scope>
    <source>
        <strain evidence="2 3">728T</strain>
    </source>
</reference>
<evidence type="ECO:0000313" key="2">
    <source>
        <dbReference type="EMBL" id="RYU36216.1"/>
    </source>
</evidence>
<dbReference type="EMBL" id="SEWT01000001">
    <property type="protein sequence ID" value="RYU36216.1"/>
    <property type="molecule type" value="Genomic_DNA"/>
</dbReference>
<feature type="transmembrane region" description="Helical" evidence="1">
    <location>
        <begin position="88"/>
        <end position="116"/>
    </location>
</feature>
<proteinExistence type="predicted"/>
<gene>
    <name evidence="2" type="ORF">EU507_01560</name>
</gene>
<feature type="transmembrane region" description="Helical" evidence="1">
    <location>
        <begin position="173"/>
        <end position="192"/>
    </location>
</feature>
<evidence type="ECO:0000313" key="3">
    <source>
        <dbReference type="Proteomes" id="UP000292223"/>
    </source>
</evidence>
<dbReference type="AlphaFoldDB" id="A0A8B3RYR2"/>
<feature type="transmembrane region" description="Helical" evidence="1">
    <location>
        <begin position="234"/>
        <end position="256"/>
    </location>
</feature>